<dbReference type="PROSITE" id="PS51257">
    <property type="entry name" value="PROKAR_LIPOPROTEIN"/>
    <property type="match status" value="1"/>
</dbReference>
<organism evidence="2 3">
    <name type="scientific">Pseudonocardia autotrophica</name>
    <name type="common">Amycolata autotrophica</name>
    <name type="synonym">Nocardia autotrophica</name>
    <dbReference type="NCBI Taxonomy" id="2074"/>
    <lineage>
        <taxon>Bacteria</taxon>
        <taxon>Bacillati</taxon>
        <taxon>Actinomycetota</taxon>
        <taxon>Actinomycetes</taxon>
        <taxon>Pseudonocardiales</taxon>
        <taxon>Pseudonocardiaceae</taxon>
        <taxon>Pseudonocardia</taxon>
    </lineage>
</organism>
<protein>
    <recommendedName>
        <fullName evidence="4">Oxidoreductase molybdopterin binding domain protein</fullName>
    </recommendedName>
</protein>
<accession>A0A1Y2MLH7</accession>
<evidence type="ECO:0000313" key="2">
    <source>
        <dbReference type="EMBL" id="OSY35839.1"/>
    </source>
</evidence>
<keyword evidence="1" id="KW-0732">Signal</keyword>
<comment type="caution">
    <text evidence="2">The sequence shown here is derived from an EMBL/GenBank/DDBJ whole genome shotgun (WGS) entry which is preliminary data.</text>
</comment>
<name>A0A1Y2MLH7_PSEAH</name>
<sequence>MSHMRVLLPVLVAMLALLGGCGSAPAATSVALTSTSAPPATSAPPVPPAGDVVVSGDVREPRTWTRSDLAALPQTTIEVRYESGQGPQERTLTGVGLTEVLPPDALATTDAKNDLLSFGVLAVGEDAYRALVSYGEVSPDFGNRGLLVALTEDGKALERPRLAVPGDVKGGRYVSDLVELRVVRIAG</sequence>
<dbReference type="InterPro" id="IPR036374">
    <property type="entry name" value="OxRdtase_Mopterin-bd_sf"/>
</dbReference>
<feature type="chain" id="PRO_5013050730" description="Oxidoreductase molybdopterin binding domain protein" evidence="1">
    <location>
        <begin position="27"/>
        <end position="187"/>
    </location>
</feature>
<proteinExistence type="predicted"/>
<evidence type="ECO:0000256" key="1">
    <source>
        <dbReference type="SAM" id="SignalP"/>
    </source>
</evidence>
<dbReference type="Proteomes" id="UP000194360">
    <property type="component" value="Unassembled WGS sequence"/>
</dbReference>
<dbReference type="OrthoDB" id="3577245at2"/>
<feature type="signal peptide" evidence="1">
    <location>
        <begin position="1"/>
        <end position="26"/>
    </location>
</feature>
<evidence type="ECO:0000313" key="3">
    <source>
        <dbReference type="Proteomes" id="UP000194360"/>
    </source>
</evidence>
<dbReference type="STRING" id="2074.BG845_05802"/>
<dbReference type="EMBL" id="MIGB01000046">
    <property type="protein sequence ID" value="OSY35839.1"/>
    <property type="molecule type" value="Genomic_DNA"/>
</dbReference>
<dbReference type="SUPFAM" id="SSF56524">
    <property type="entry name" value="Oxidoreductase molybdopterin-binding domain"/>
    <property type="match status" value="1"/>
</dbReference>
<dbReference type="Gene3D" id="3.90.420.10">
    <property type="entry name" value="Oxidoreductase, molybdopterin-binding domain"/>
    <property type="match status" value="1"/>
</dbReference>
<evidence type="ECO:0008006" key="4">
    <source>
        <dbReference type="Google" id="ProtNLM"/>
    </source>
</evidence>
<keyword evidence="3" id="KW-1185">Reference proteome</keyword>
<reference evidence="2 3" key="1">
    <citation type="submission" date="2016-09" db="EMBL/GenBank/DDBJ databases">
        <title>Pseudonocardia autotrophica DSM535, a candidate organism with high potential of specific P450 cytochromes.</title>
        <authorList>
            <person name="Grumaz C."/>
            <person name="Vainshtein Y."/>
            <person name="Kirstahler P."/>
            <person name="Sohn K."/>
        </authorList>
    </citation>
    <scope>NUCLEOTIDE SEQUENCE [LARGE SCALE GENOMIC DNA]</scope>
    <source>
        <strain evidence="2 3">DSM 535</strain>
    </source>
</reference>
<gene>
    <name evidence="2" type="ORF">BG845_05802</name>
</gene>
<dbReference type="RefSeq" id="WP_125911545.1">
    <property type="nucleotide sequence ID" value="NZ_AP018920.1"/>
</dbReference>
<dbReference type="AlphaFoldDB" id="A0A1Y2MLH7"/>